<feature type="domain" description="Transposase IS4-like" evidence="1">
    <location>
        <begin position="175"/>
        <end position="325"/>
    </location>
</feature>
<gene>
    <name evidence="2" type="ORF">ENO10_04260</name>
</gene>
<comment type="caution">
    <text evidence="2">The sequence shown here is derived from an EMBL/GenBank/DDBJ whole genome shotgun (WGS) entry which is preliminary data.</text>
</comment>
<evidence type="ECO:0000313" key="2">
    <source>
        <dbReference type="EMBL" id="HER40415.1"/>
    </source>
</evidence>
<evidence type="ECO:0000259" key="1">
    <source>
        <dbReference type="Pfam" id="PF01609"/>
    </source>
</evidence>
<dbReference type="PANTHER" id="PTHR34614">
    <property type="match status" value="1"/>
</dbReference>
<dbReference type="GO" id="GO:0006313">
    <property type="term" value="P:DNA transposition"/>
    <property type="evidence" value="ECO:0007669"/>
    <property type="project" value="InterPro"/>
</dbReference>
<accession>A0A7C2RQ52</accession>
<dbReference type="Proteomes" id="UP000885753">
    <property type="component" value="Unassembled WGS sequence"/>
</dbReference>
<protein>
    <submittedName>
        <fullName evidence="2">IS1634 family transposase</fullName>
    </submittedName>
</protein>
<proteinExistence type="predicted"/>
<dbReference type="InterPro" id="IPR047654">
    <property type="entry name" value="IS1634_transpos"/>
</dbReference>
<sequence>MFVRKKKNKSGVVSVQIIDKSRGEYKMVKTIGSSNDAIEINILYNQGLDYIEHYQGQQTFDFSTRDFKQTIKQSIQKIYIGGIHLLLGKIYTEIGFNEVCDDLLKQLVLVRLSHPASKLRTTHYLQRYFSVYINEDRIYRYLDKIYTNHKETLQQISYNHTKKILGGIVNVVFYDVTTIYFQIDDEDEIRKRGFSKEGRHQNPQIVLGLLVGLEGYPLAYEIHEGNKFEGHTMLPVIDAFKAKYQLDKLIVIADSGLLSSSNIKELQDKGYEFILGARIKNESTAVKQKILSLKLDDKTSAIINKEDGTRLIVGYTERRAKKDKHNRDRGLVKLEQKVKSGKMTKSSINNRGYNKYLKLEGEINITIDHEKFAQDAVWDGLKGYLTNT</sequence>
<dbReference type="InterPro" id="IPR002559">
    <property type="entry name" value="Transposase_11"/>
</dbReference>
<name>A0A7C2RQ52_9FLAO</name>
<feature type="non-terminal residue" evidence="2">
    <location>
        <position position="388"/>
    </location>
</feature>
<dbReference type="NCBIfam" id="NF033559">
    <property type="entry name" value="transpos_IS1634"/>
    <property type="match status" value="1"/>
</dbReference>
<dbReference type="EMBL" id="DSEE01000314">
    <property type="protein sequence ID" value="HER40415.1"/>
    <property type="molecule type" value="Genomic_DNA"/>
</dbReference>
<dbReference type="PANTHER" id="PTHR34614:SF2">
    <property type="entry name" value="TRANSPOSASE IS4-LIKE DOMAIN-CONTAINING PROTEIN"/>
    <property type="match status" value="1"/>
</dbReference>
<dbReference type="GO" id="GO:0003677">
    <property type="term" value="F:DNA binding"/>
    <property type="evidence" value="ECO:0007669"/>
    <property type="project" value="InterPro"/>
</dbReference>
<organism evidence="2">
    <name type="scientific">Salinimicrobium catena</name>
    <dbReference type="NCBI Taxonomy" id="390640"/>
    <lineage>
        <taxon>Bacteria</taxon>
        <taxon>Pseudomonadati</taxon>
        <taxon>Bacteroidota</taxon>
        <taxon>Flavobacteriia</taxon>
        <taxon>Flavobacteriales</taxon>
        <taxon>Flavobacteriaceae</taxon>
        <taxon>Salinimicrobium</taxon>
    </lineage>
</organism>
<dbReference type="Pfam" id="PF01609">
    <property type="entry name" value="DDE_Tnp_1"/>
    <property type="match status" value="1"/>
</dbReference>
<reference evidence="2" key="1">
    <citation type="journal article" date="2020" name="mSystems">
        <title>Genome- and Community-Level Interaction Insights into Carbon Utilization and Element Cycling Functions of Hydrothermarchaeota in Hydrothermal Sediment.</title>
        <authorList>
            <person name="Zhou Z."/>
            <person name="Liu Y."/>
            <person name="Xu W."/>
            <person name="Pan J."/>
            <person name="Luo Z.H."/>
            <person name="Li M."/>
        </authorList>
    </citation>
    <scope>NUCLEOTIDE SEQUENCE [LARGE SCALE GENOMIC DNA]</scope>
    <source>
        <strain evidence="2">SpSt-1235</strain>
    </source>
</reference>
<dbReference type="AlphaFoldDB" id="A0A7C2RQ52"/>
<dbReference type="GO" id="GO:0004803">
    <property type="term" value="F:transposase activity"/>
    <property type="evidence" value="ECO:0007669"/>
    <property type="project" value="InterPro"/>
</dbReference>